<comment type="caution">
    <text evidence="2">The sequence shown here is derived from an EMBL/GenBank/DDBJ whole genome shotgun (WGS) entry which is preliminary data.</text>
</comment>
<feature type="compositionally biased region" description="Polar residues" evidence="1">
    <location>
        <begin position="253"/>
        <end position="267"/>
    </location>
</feature>
<reference evidence="2" key="1">
    <citation type="submission" date="2021-05" db="EMBL/GenBank/DDBJ databases">
        <authorList>
            <person name="Tigano A."/>
        </authorList>
    </citation>
    <scope>NUCLEOTIDE SEQUENCE</scope>
</reference>
<dbReference type="Proteomes" id="UP000677803">
    <property type="component" value="Unassembled WGS sequence"/>
</dbReference>
<dbReference type="AlphaFoldDB" id="A0A8S4BQV2"/>
<gene>
    <name evidence="2" type="ORF">MMEN_LOCUS20506</name>
</gene>
<dbReference type="EMBL" id="CAJRST010039999">
    <property type="protein sequence ID" value="CAG6016861.1"/>
    <property type="molecule type" value="Genomic_DNA"/>
</dbReference>
<organism evidence="2 3">
    <name type="scientific">Menidia menidia</name>
    <name type="common">Atlantic silverside</name>
    <dbReference type="NCBI Taxonomy" id="238744"/>
    <lineage>
        <taxon>Eukaryota</taxon>
        <taxon>Metazoa</taxon>
        <taxon>Chordata</taxon>
        <taxon>Craniata</taxon>
        <taxon>Vertebrata</taxon>
        <taxon>Euteleostomi</taxon>
        <taxon>Actinopterygii</taxon>
        <taxon>Neopterygii</taxon>
        <taxon>Teleostei</taxon>
        <taxon>Neoteleostei</taxon>
        <taxon>Acanthomorphata</taxon>
        <taxon>Ovalentaria</taxon>
        <taxon>Atherinomorphae</taxon>
        <taxon>Atheriniformes</taxon>
        <taxon>Atherinopsidae</taxon>
        <taxon>Menidiinae</taxon>
        <taxon>Menidia</taxon>
    </lineage>
</organism>
<evidence type="ECO:0000313" key="3">
    <source>
        <dbReference type="Proteomes" id="UP000677803"/>
    </source>
</evidence>
<feature type="region of interest" description="Disordered" evidence="1">
    <location>
        <begin position="214"/>
        <end position="267"/>
    </location>
</feature>
<feature type="region of interest" description="Disordered" evidence="1">
    <location>
        <begin position="39"/>
        <end position="65"/>
    </location>
</feature>
<name>A0A8S4BQV2_9TELE</name>
<accession>A0A8S4BQV2</accession>
<sequence>MSVTEDTLIHGSKLNEKCKKTPIRKVLTEVGSQLVTGSVEAPREHGKAVGPVQSESDIIKQEQSQREEREARKVFFTEDRRRAEWRKKVCVITRAERNFFAVQSASSQQASSDRTEVMLHGNADFASYVSGTGECAWQMLTGSRCVKLGVICKGVNGVAEEMEGNARRESSAALPGCTQRTQLEGGRVESMNITLIAITLYNSPFQRVRLLSTMSTGDPDRESTLQAESLSSSSKDESSSSSSSPIASWHDSNPGSDTAVKSDSDWTAVSKGGGGRLDWQLSEAENPGQLKLWKDRTEMYPEEGRRVAAQTQGGEKILIERAEELHAGLRLATGQTAPPPAFLSSSPPQLWGGVWRAGFRRLFPLELCQADLLMGERERPEEDVTAGVVVMMMMMSRAPSEGTQEREGKLKLELRCMVGKWLPAPLTLPPLWHLRFSTVVHTRDPWGFQDERKPLNSSDKDSERHWRLLGGAVGAGPVPVVVYCAVEDITWVPMVPPLPRLRSLIRLVMAAALPGSLAQCRLPGSGIVSHRLSSVDSV</sequence>
<evidence type="ECO:0000313" key="2">
    <source>
        <dbReference type="EMBL" id="CAG6016861.1"/>
    </source>
</evidence>
<proteinExistence type="predicted"/>
<keyword evidence="3" id="KW-1185">Reference proteome</keyword>
<protein>
    <submittedName>
        <fullName evidence="2">(Atlantic silverside) hypothetical protein</fullName>
    </submittedName>
</protein>
<evidence type="ECO:0000256" key="1">
    <source>
        <dbReference type="SAM" id="MobiDB-lite"/>
    </source>
</evidence>
<feature type="compositionally biased region" description="Low complexity" evidence="1">
    <location>
        <begin position="229"/>
        <end position="252"/>
    </location>
</feature>